<reference evidence="2 3" key="1">
    <citation type="submission" date="2015-03" db="EMBL/GenBank/DDBJ databases">
        <title>Luteipulveratus halotolerans sp. nov., a novel actinobacterium (Dermacoccaceae) from Sarawak, Malaysia.</title>
        <authorList>
            <person name="Juboi H."/>
            <person name="Basik A."/>
            <person name="Shamsul S.S."/>
            <person name="Arnold P."/>
            <person name="Schmitt E.K."/>
            <person name="Sanglier J.-J."/>
            <person name="Yeo T."/>
        </authorList>
    </citation>
    <scope>NUCLEOTIDE SEQUENCE [LARGE SCALE GENOMIC DNA]</scope>
    <source>
        <strain evidence="2 3">MN07-A0370</strain>
    </source>
</reference>
<dbReference type="OrthoDB" id="9814826at2"/>
<dbReference type="InterPro" id="IPR039261">
    <property type="entry name" value="FNR_nucleotide-bd"/>
</dbReference>
<dbReference type="Pfam" id="PF04954">
    <property type="entry name" value="SIP"/>
    <property type="match status" value="1"/>
</dbReference>
<dbReference type="Proteomes" id="UP000066480">
    <property type="component" value="Chromosome"/>
</dbReference>
<dbReference type="Gene3D" id="2.40.30.10">
    <property type="entry name" value="Translation factors"/>
    <property type="match status" value="1"/>
</dbReference>
<keyword evidence="3" id="KW-1185">Reference proteome</keyword>
<name>A0A0K1JMD9_9MICO</name>
<dbReference type="RefSeq" id="WP_052594722.1">
    <property type="nucleotide sequence ID" value="NZ_CP011112.1"/>
</dbReference>
<evidence type="ECO:0000313" key="3">
    <source>
        <dbReference type="Proteomes" id="UP000066480"/>
    </source>
</evidence>
<feature type="domain" description="FAD-binding FR-type" evidence="1">
    <location>
        <begin position="3"/>
        <end position="108"/>
    </location>
</feature>
<dbReference type="PATRIC" id="fig|571913.6.peg.4255"/>
<dbReference type="PANTHER" id="PTHR30157">
    <property type="entry name" value="FERRIC REDUCTASE, NADPH-DEPENDENT"/>
    <property type="match status" value="1"/>
</dbReference>
<dbReference type="CDD" id="cd06193">
    <property type="entry name" value="siderophore_interacting"/>
    <property type="match status" value="1"/>
</dbReference>
<protein>
    <submittedName>
        <fullName evidence="2">FAD-binding protein</fullName>
    </submittedName>
</protein>
<dbReference type="PROSITE" id="PS51384">
    <property type="entry name" value="FAD_FR"/>
    <property type="match status" value="1"/>
</dbReference>
<dbReference type="STRING" id="571913.VV02_20985"/>
<dbReference type="InterPro" id="IPR039374">
    <property type="entry name" value="SIP_fam"/>
</dbReference>
<dbReference type="InterPro" id="IPR013113">
    <property type="entry name" value="SIP_FAD-bd"/>
</dbReference>
<dbReference type="SUPFAM" id="SSF63380">
    <property type="entry name" value="Riboflavin synthase domain-like"/>
    <property type="match status" value="1"/>
</dbReference>
<evidence type="ECO:0000259" key="1">
    <source>
        <dbReference type="PROSITE" id="PS51384"/>
    </source>
</evidence>
<dbReference type="InterPro" id="IPR017927">
    <property type="entry name" value="FAD-bd_FR_type"/>
</dbReference>
<dbReference type="AlphaFoldDB" id="A0A0K1JMD9"/>
<dbReference type="Pfam" id="PF08021">
    <property type="entry name" value="FAD_binding_9"/>
    <property type="match status" value="1"/>
</dbReference>
<proteinExistence type="predicted"/>
<dbReference type="InterPro" id="IPR017938">
    <property type="entry name" value="Riboflavin_synthase-like_b-brl"/>
</dbReference>
<organism evidence="2 3">
    <name type="scientific">Luteipulveratus mongoliensis</name>
    <dbReference type="NCBI Taxonomy" id="571913"/>
    <lineage>
        <taxon>Bacteria</taxon>
        <taxon>Bacillati</taxon>
        <taxon>Actinomycetota</taxon>
        <taxon>Actinomycetes</taxon>
        <taxon>Micrococcales</taxon>
        <taxon>Dermacoccaceae</taxon>
        <taxon>Luteipulveratus</taxon>
    </lineage>
</organism>
<evidence type="ECO:0000313" key="2">
    <source>
        <dbReference type="EMBL" id="AKU17745.1"/>
    </source>
</evidence>
<dbReference type="EMBL" id="CP011112">
    <property type="protein sequence ID" value="AKU17745.1"/>
    <property type="molecule type" value="Genomic_DNA"/>
</dbReference>
<accession>A0A0K1JMD9</accession>
<dbReference type="InterPro" id="IPR007037">
    <property type="entry name" value="SIP_rossman_dom"/>
</dbReference>
<dbReference type="Gene3D" id="3.40.50.80">
    <property type="entry name" value="Nucleotide-binding domain of ferredoxin-NADP reductase (FNR) module"/>
    <property type="match status" value="1"/>
</dbReference>
<dbReference type="PANTHER" id="PTHR30157:SF0">
    <property type="entry name" value="NADPH-DEPENDENT FERRIC-CHELATE REDUCTASE"/>
    <property type="match status" value="1"/>
</dbReference>
<dbReference type="KEGG" id="lmoi:VV02_20985"/>
<gene>
    <name evidence="2" type="ORF">VV02_20985</name>
</gene>
<dbReference type="GO" id="GO:0016491">
    <property type="term" value="F:oxidoreductase activity"/>
    <property type="evidence" value="ECO:0007669"/>
    <property type="project" value="InterPro"/>
</dbReference>
<sequence>MANAQTPLTVMRTERITDHLVRVVLGGPGFAEFAPNEFTDMYVKLALIADGEEVVRTYTVRAVDPQRRELSIDFVVHGEEGVAGRWAAEAQPGDEIGVRGPGGAYRPATDADWHLLAGDESAIPAIAAALESLPADAVGYAFIEVADAGEEIALAAPAGVRLTWVHRGGAAGEVPDDQAGVNSPLVQAVRDAAWLPGEPHVFIHGEAQTVMHGLRGYIRKERGVPAARASISGYWRRGRTEEGFRVWKRELATAEA</sequence>